<dbReference type="AlphaFoldDB" id="A0A934RSJ1"/>
<accession>A0A934RSJ1</accession>
<sequence length="117" mass="12743">MGGYGSWMLSTHNPEHFAAIVPIVGGIGHGGPQEVTPDLDQWASNLAKVPVYAFAGALDKVVPAERSERMVKAIRAAGGQKAKLKIYPDAGHEASRLVFSSAEFYDWMFSQRNVRAR</sequence>
<feature type="domain" description="Dienelactone hydrolase" evidence="1">
    <location>
        <begin position="1"/>
        <end position="92"/>
    </location>
</feature>
<dbReference type="Proteomes" id="UP000617628">
    <property type="component" value="Unassembled WGS sequence"/>
</dbReference>
<dbReference type="EMBL" id="JAENIL010000006">
    <property type="protein sequence ID" value="MBK1876092.1"/>
    <property type="molecule type" value="Genomic_DNA"/>
</dbReference>
<evidence type="ECO:0000313" key="2">
    <source>
        <dbReference type="EMBL" id="MBK1876092.1"/>
    </source>
</evidence>
<dbReference type="GO" id="GO:0016787">
    <property type="term" value="F:hydrolase activity"/>
    <property type="evidence" value="ECO:0007669"/>
    <property type="project" value="UniProtKB-KW"/>
</dbReference>
<reference evidence="2" key="1">
    <citation type="submission" date="2021-01" db="EMBL/GenBank/DDBJ databases">
        <title>Modified the classification status of verrucomicrobia.</title>
        <authorList>
            <person name="Feng X."/>
        </authorList>
    </citation>
    <scope>NUCLEOTIDE SEQUENCE</scope>
    <source>
        <strain evidence="2">KCTC 13126</strain>
    </source>
</reference>
<organism evidence="2 3">
    <name type="scientific">Pelagicoccus mobilis</name>
    <dbReference type="NCBI Taxonomy" id="415221"/>
    <lineage>
        <taxon>Bacteria</taxon>
        <taxon>Pseudomonadati</taxon>
        <taxon>Verrucomicrobiota</taxon>
        <taxon>Opitutia</taxon>
        <taxon>Puniceicoccales</taxon>
        <taxon>Pelagicoccaceae</taxon>
        <taxon>Pelagicoccus</taxon>
    </lineage>
</organism>
<keyword evidence="2" id="KW-0378">Hydrolase</keyword>
<dbReference type="SUPFAM" id="SSF53474">
    <property type="entry name" value="alpha/beta-Hydrolases"/>
    <property type="match status" value="1"/>
</dbReference>
<gene>
    <name evidence="2" type="ORF">JIN87_04385</name>
</gene>
<name>A0A934RSJ1_9BACT</name>
<dbReference type="Pfam" id="PF01738">
    <property type="entry name" value="DLH"/>
    <property type="match status" value="1"/>
</dbReference>
<dbReference type="InterPro" id="IPR002925">
    <property type="entry name" value="Dienelactn_hydro"/>
</dbReference>
<evidence type="ECO:0000313" key="3">
    <source>
        <dbReference type="Proteomes" id="UP000617628"/>
    </source>
</evidence>
<evidence type="ECO:0000259" key="1">
    <source>
        <dbReference type="Pfam" id="PF01738"/>
    </source>
</evidence>
<proteinExistence type="predicted"/>
<dbReference type="Gene3D" id="3.40.50.1820">
    <property type="entry name" value="alpha/beta hydrolase"/>
    <property type="match status" value="1"/>
</dbReference>
<comment type="caution">
    <text evidence="2">The sequence shown here is derived from an EMBL/GenBank/DDBJ whole genome shotgun (WGS) entry which is preliminary data.</text>
</comment>
<protein>
    <submittedName>
        <fullName evidence="2">Dienelactone hydrolase family protein</fullName>
    </submittedName>
</protein>
<keyword evidence="3" id="KW-1185">Reference proteome</keyword>
<dbReference type="InterPro" id="IPR029058">
    <property type="entry name" value="AB_hydrolase_fold"/>
</dbReference>